<dbReference type="RefSeq" id="WP_015020590.1">
    <property type="nucleotide sequence ID" value="NC_018719.1"/>
</dbReference>
<keyword evidence="2" id="KW-1185">Reference proteome</keyword>
<organism evidence="1 2">
    <name type="scientific">Nitrososphaera gargensis (strain Ga9.2)</name>
    <dbReference type="NCBI Taxonomy" id="1237085"/>
    <lineage>
        <taxon>Archaea</taxon>
        <taxon>Nitrososphaerota</taxon>
        <taxon>Nitrososphaeria</taxon>
        <taxon>Nitrososphaerales</taxon>
        <taxon>Nitrososphaeraceae</taxon>
        <taxon>Nitrososphaera</taxon>
    </lineage>
</organism>
<evidence type="ECO:0000313" key="1">
    <source>
        <dbReference type="EMBL" id="AFU60057.1"/>
    </source>
</evidence>
<dbReference type="AlphaFoldDB" id="K0IM72"/>
<name>K0IM72_NITGG</name>
<dbReference type="HOGENOM" id="CLU_2313878_0_0_2"/>
<dbReference type="EMBL" id="CP002408">
    <property type="protein sequence ID" value="AFU60057.1"/>
    <property type="molecule type" value="Genomic_DNA"/>
</dbReference>
<evidence type="ECO:0000313" key="2">
    <source>
        <dbReference type="Proteomes" id="UP000008037"/>
    </source>
</evidence>
<sequence>MPAEGLPGESMRSLLEAMQNDVTARLYISNKLGTDVFGFLKHDEVELFVSAIAKHKADPRTSVGEAGQAFEDVLRRIDTDKGVDMTPCKGIQELADRHC</sequence>
<dbReference type="InParanoid" id="K0IM72"/>
<proteinExistence type="predicted"/>
<gene>
    <name evidence="1" type="ordered locus">Ngar_c31410</name>
</gene>
<protein>
    <submittedName>
        <fullName evidence="1">Uncharacterized protein</fullName>
    </submittedName>
</protein>
<reference evidence="1 2" key="1">
    <citation type="journal article" date="2012" name="Environ. Microbiol.">
        <title>The genome of the ammonia-oxidizing Candidatus Nitrososphaera gargensis: insights into metabolic versatility and environmental adaptations.</title>
        <authorList>
            <person name="Spang A."/>
            <person name="Poehlein A."/>
            <person name="Offre P."/>
            <person name="Zumbragel S."/>
            <person name="Haider S."/>
            <person name="Rychlik N."/>
            <person name="Nowka B."/>
            <person name="Schmeisser C."/>
            <person name="Lebedeva E.V."/>
            <person name="Rattei T."/>
            <person name="Bohm C."/>
            <person name="Schmid M."/>
            <person name="Galushko A."/>
            <person name="Hatzenpichler R."/>
            <person name="Weinmaier T."/>
            <person name="Daniel R."/>
            <person name="Schleper C."/>
            <person name="Spieck E."/>
            <person name="Streit W."/>
            <person name="Wagner M."/>
        </authorList>
    </citation>
    <scope>NUCLEOTIDE SEQUENCE [LARGE SCALE GENOMIC DNA]</scope>
    <source>
        <strain evidence="2">Ga9.2</strain>
    </source>
</reference>
<dbReference type="BioCyc" id="CNIT1237085:G1324-3141-MONOMER"/>
<accession>K0IM72</accession>
<dbReference type="Proteomes" id="UP000008037">
    <property type="component" value="Chromosome"/>
</dbReference>
<dbReference type="GeneID" id="13796951"/>
<dbReference type="STRING" id="1237085.Ngar_c31410"/>
<dbReference type="KEGG" id="nga:Ngar_c31410"/>